<name>A0AA37GJI1_9PEZI</name>
<dbReference type="EMBL" id="BPPX01000008">
    <property type="protein sequence ID" value="GJC82085.1"/>
    <property type="molecule type" value="Genomic_DNA"/>
</dbReference>
<gene>
    <name evidence="2" type="ORF">ColLi_04923</name>
</gene>
<evidence type="ECO:0000256" key="1">
    <source>
        <dbReference type="SAM" id="MobiDB-lite"/>
    </source>
</evidence>
<sequence length="129" mass="13709">MQGRPDAKSSRPPSMAGEGEGFEEKRDVLGRFPAFFPATRRLFSPRRYVDDAAGAAGGSTLNRQKAARTKLSVAGLAGRAQRMGCCGSPRWYVLARVLARGLIALVDATGGYRESIAVGRGTFACCTPV</sequence>
<organism evidence="2 3">
    <name type="scientific">Colletotrichum liriopes</name>
    <dbReference type="NCBI Taxonomy" id="708192"/>
    <lineage>
        <taxon>Eukaryota</taxon>
        <taxon>Fungi</taxon>
        <taxon>Dikarya</taxon>
        <taxon>Ascomycota</taxon>
        <taxon>Pezizomycotina</taxon>
        <taxon>Sordariomycetes</taxon>
        <taxon>Hypocreomycetidae</taxon>
        <taxon>Glomerellales</taxon>
        <taxon>Glomerellaceae</taxon>
        <taxon>Colletotrichum</taxon>
        <taxon>Colletotrichum spaethianum species complex</taxon>
    </lineage>
</organism>
<dbReference type="AlphaFoldDB" id="A0AA37GJI1"/>
<accession>A0AA37GJI1</accession>
<dbReference type="Proteomes" id="UP001055172">
    <property type="component" value="Unassembled WGS sequence"/>
</dbReference>
<reference evidence="2 3" key="1">
    <citation type="submission" date="2021-07" db="EMBL/GenBank/DDBJ databases">
        <title>Genome data of Colletotrichum spaethianum.</title>
        <authorList>
            <person name="Utami Y.D."/>
            <person name="Hiruma K."/>
        </authorList>
    </citation>
    <scope>NUCLEOTIDE SEQUENCE [LARGE SCALE GENOMIC DNA]</scope>
    <source>
        <strain evidence="2 3">MAFF 242679</strain>
    </source>
</reference>
<comment type="caution">
    <text evidence="2">The sequence shown here is derived from an EMBL/GenBank/DDBJ whole genome shotgun (WGS) entry which is preliminary data.</text>
</comment>
<keyword evidence="3" id="KW-1185">Reference proteome</keyword>
<evidence type="ECO:0000313" key="3">
    <source>
        <dbReference type="Proteomes" id="UP001055172"/>
    </source>
</evidence>
<proteinExistence type="predicted"/>
<feature type="region of interest" description="Disordered" evidence="1">
    <location>
        <begin position="1"/>
        <end position="24"/>
    </location>
</feature>
<protein>
    <submittedName>
        <fullName evidence="2">Uncharacterized protein</fullName>
    </submittedName>
</protein>
<evidence type="ECO:0000313" key="2">
    <source>
        <dbReference type="EMBL" id="GJC82085.1"/>
    </source>
</evidence>